<comment type="subunit">
    <text evidence="3">Homodimer.</text>
</comment>
<evidence type="ECO:0000256" key="5">
    <source>
        <dbReference type="ARBA" id="ARBA00022827"/>
    </source>
</evidence>
<dbReference type="PRINTS" id="PR00368">
    <property type="entry name" value="FADPNR"/>
</dbReference>
<dbReference type="SUPFAM" id="SSF55424">
    <property type="entry name" value="FAD/NAD-linked reductases, dimerisation (C-terminal) domain"/>
    <property type="match status" value="1"/>
</dbReference>
<dbReference type="Gene3D" id="3.50.50.60">
    <property type="entry name" value="FAD/NAD(P)-binding domain"/>
    <property type="match status" value="2"/>
</dbReference>
<dbReference type="EC" id="1.8.1.7" evidence="11"/>
<feature type="domain" description="FAD/NAD(P)-binding" evidence="10">
    <location>
        <begin position="5"/>
        <end position="318"/>
    </location>
</feature>
<gene>
    <name evidence="11" type="ORF">MNBD_GAMMA20-1415</name>
</gene>
<dbReference type="GO" id="GO:0050660">
    <property type="term" value="F:flavin adenine dinucleotide binding"/>
    <property type="evidence" value="ECO:0007669"/>
    <property type="project" value="InterPro"/>
</dbReference>
<evidence type="ECO:0000256" key="7">
    <source>
        <dbReference type="ARBA" id="ARBA00023157"/>
    </source>
</evidence>
<dbReference type="InterPro" id="IPR016156">
    <property type="entry name" value="FAD/NAD-linked_Rdtase_dimer_sf"/>
</dbReference>
<evidence type="ECO:0000259" key="9">
    <source>
        <dbReference type="Pfam" id="PF02852"/>
    </source>
</evidence>
<dbReference type="PIRSF" id="PIRSF000350">
    <property type="entry name" value="Mercury_reductase_MerA"/>
    <property type="match status" value="1"/>
</dbReference>
<dbReference type="NCBIfam" id="NF004776">
    <property type="entry name" value="PRK06116.1"/>
    <property type="match status" value="1"/>
</dbReference>
<keyword evidence="7" id="KW-1015">Disulfide bond</keyword>
<dbReference type="InterPro" id="IPR046952">
    <property type="entry name" value="GSHR/TRXR-like"/>
</dbReference>
<feature type="domain" description="Pyridine nucleotide-disulphide oxidoreductase dimerisation" evidence="9">
    <location>
        <begin position="339"/>
        <end position="448"/>
    </location>
</feature>
<dbReference type="InterPro" id="IPR004099">
    <property type="entry name" value="Pyr_nucl-diS_OxRdtase_dimer"/>
</dbReference>
<dbReference type="PRINTS" id="PR00411">
    <property type="entry name" value="PNDRDTASEI"/>
</dbReference>
<protein>
    <submittedName>
        <fullName evidence="11">Glutathione reductase</fullName>
        <ecNumber evidence="11">1.8.1.7</ecNumber>
    </submittedName>
</protein>
<dbReference type="InterPro" id="IPR012999">
    <property type="entry name" value="Pyr_OxRdtase_I_AS"/>
</dbReference>
<dbReference type="GO" id="GO:0045454">
    <property type="term" value="P:cell redox homeostasis"/>
    <property type="evidence" value="ECO:0007669"/>
    <property type="project" value="InterPro"/>
</dbReference>
<evidence type="ECO:0000313" key="11">
    <source>
        <dbReference type="EMBL" id="VAX04157.1"/>
    </source>
</evidence>
<evidence type="ECO:0000256" key="4">
    <source>
        <dbReference type="ARBA" id="ARBA00022630"/>
    </source>
</evidence>
<dbReference type="GO" id="GO:0004362">
    <property type="term" value="F:glutathione-disulfide reductase (NADPH) activity"/>
    <property type="evidence" value="ECO:0007669"/>
    <property type="project" value="UniProtKB-EC"/>
</dbReference>
<dbReference type="GO" id="GO:0005829">
    <property type="term" value="C:cytosol"/>
    <property type="evidence" value="ECO:0007669"/>
    <property type="project" value="TreeGrafter"/>
</dbReference>
<comment type="similarity">
    <text evidence="2">Belongs to the class-I pyridine nucleotide-disulfide oxidoreductase family.</text>
</comment>
<dbReference type="AlphaFoldDB" id="A0A3B1BGU0"/>
<accession>A0A3B1BGU0</accession>
<dbReference type="InterPro" id="IPR006322">
    <property type="entry name" value="Glutathione_Rdtase_euk/bac"/>
</dbReference>
<evidence type="ECO:0000256" key="6">
    <source>
        <dbReference type="ARBA" id="ARBA00023002"/>
    </source>
</evidence>
<dbReference type="Gene3D" id="3.30.390.30">
    <property type="match status" value="1"/>
</dbReference>
<dbReference type="InterPro" id="IPR023753">
    <property type="entry name" value="FAD/NAD-binding_dom"/>
</dbReference>
<dbReference type="GO" id="GO:0050661">
    <property type="term" value="F:NADP binding"/>
    <property type="evidence" value="ECO:0007669"/>
    <property type="project" value="InterPro"/>
</dbReference>
<name>A0A3B1BGU0_9ZZZZ</name>
<keyword evidence="8" id="KW-0676">Redox-active center</keyword>
<dbReference type="SUPFAM" id="SSF51905">
    <property type="entry name" value="FAD/NAD(P)-binding domain"/>
    <property type="match status" value="1"/>
</dbReference>
<dbReference type="InterPro" id="IPR036188">
    <property type="entry name" value="FAD/NAD-bd_sf"/>
</dbReference>
<dbReference type="PANTHER" id="PTHR42737:SF2">
    <property type="entry name" value="GLUTATHIONE REDUCTASE"/>
    <property type="match status" value="1"/>
</dbReference>
<dbReference type="Pfam" id="PF02852">
    <property type="entry name" value="Pyr_redox_dim"/>
    <property type="match status" value="1"/>
</dbReference>
<comment type="cofactor">
    <cofactor evidence="1">
        <name>FAD</name>
        <dbReference type="ChEBI" id="CHEBI:57692"/>
    </cofactor>
</comment>
<evidence type="ECO:0000259" key="10">
    <source>
        <dbReference type="Pfam" id="PF07992"/>
    </source>
</evidence>
<evidence type="ECO:0000256" key="2">
    <source>
        <dbReference type="ARBA" id="ARBA00007532"/>
    </source>
</evidence>
<dbReference type="GO" id="GO:0006749">
    <property type="term" value="P:glutathione metabolic process"/>
    <property type="evidence" value="ECO:0007669"/>
    <property type="project" value="InterPro"/>
</dbReference>
<dbReference type="Pfam" id="PF07992">
    <property type="entry name" value="Pyr_redox_2"/>
    <property type="match status" value="1"/>
</dbReference>
<proteinExistence type="inferred from homology"/>
<keyword evidence="6 11" id="KW-0560">Oxidoreductase</keyword>
<keyword evidence="5" id="KW-0274">FAD</keyword>
<dbReference type="GO" id="GO:0034599">
    <property type="term" value="P:cellular response to oxidative stress"/>
    <property type="evidence" value="ECO:0007669"/>
    <property type="project" value="TreeGrafter"/>
</dbReference>
<dbReference type="FunFam" id="3.30.390.30:FF:000003">
    <property type="entry name" value="Glutathione reductase"/>
    <property type="match status" value="1"/>
</dbReference>
<dbReference type="PROSITE" id="PS00076">
    <property type="entry name" value="PYRIDINE_REDOX_1"/>
    <property type="match status" value="1"/>
</dbReference>
<keyword evidence="4" id="KW-0285">Flavoprotein</keyword>
<dbReference type="NCBIfam" id="TIGR01421">
    <property type="entry name" value="gluta_reduc_1"/>
    <property type="match status" value="1"/>
</dbReference>
<dbReference type="InterPro" id="IPR001100">
    <property type="entry name" value="Pyr_nuc-diS_OxRdtase"/>
</dbReference>
<dbReference type="EMBL" id="UOFU01000367">
    <property type="protein sequence ID" value="VAX04157.1"/>
    <property type="molecule type" value="Genomic_DNA"/>
</dbReference>
<dbReference type="PANTHER" id="PTHR42737">
    <property type="entry name" value="GLUTATHIONE REDUCTASE"/>
    <property type="match status" value="1"/>
</dbReference>
<evidence type="ECO:0000256" key="8">
    <source>
        <dbReference type="ARBA" id="ARBA00023284"/>
    </source>
</evidence>
<dbReference type="FunFam" id="3.50.50.60:FF:000235">
    <property type="entry name" value="Glutathione reductase"/>
    <property type="match status" value="1"/>
</dbReference>
<sequence length="449" mass="48268">MTTHYDLIAIGGGSGGLSAAERAAEYGRKTAIIENNKLGGTCVNVGCVPKKVMWFASGIAETLHNASGYGFDAELRGFDWGKLVEAREGYIQGILDWYGNYLADSDIDHLQGTGSFIDAHTVSVDGETYTADHIVIAPGGKPILPAIPGAEHMLTSDGFFALKAQPKRVAVIGAGYIAVELAGLLNGLGSEVSLLLRRDHFLSSFDAMLRETLMEEMVNAGVNIMPSISVERVEKRVDGCLDIHCARGIKLEGYDALICAIGREPNTASLALDSAGIESNQRGYIPTDEFQNTNVPAVYAVGDVTGRAQLTPVAVAAGRRLSDRLFNNQPERKLDYDLIPTVMFSHPPIATIGLTEGEAREKHGEAVKVYQTRFTGMYHALCPNPQRTAMKLVCVGAEERVVGCHLIGQGVDEMLQGFAVAIKMGATKKDFDNTVAIHPTSSEELVTLR</sequence>
<evidence type="ECO:0000256" key="3">
    <source>
        <dbReference type="ARBA" id="ARBA00011738"/>
    </source>
</evidence>
<organism evidence="11">
    <name type="scientific">hydrothermal vent metagenome</name>
    <dbReference type="NCBI Taxonomy" id="652676"/>
    <lineage>
        <taxon>unclassified sequences</taxon>
        <taxon>metagenomes</taxon>
        <taxon>ecological metagenomes</taxon>
    </lineage>
</organism>
<evidence type="ECO:0000256" key="1">
    <source>
        <dbReference type="ARBA" id="ARBA00001974"/>
    </source>
</evidence>
<reference evidence="11" key="1">
    <citation type="submission" date="2018-06" db="EMBL/GenBank/DDBJ databases">
        <authorList>
            <person name="Zhirakovskaya E."/>
        </authorList>
    </citation>
    <scope>NUCLEOTIDE SEQUENCE</scope>
</reference>